<keyword evidence="1" id="KW-1133">Transmembrane helix</keyword>
<proteinExistence type="predicted"/>
<organism evidence="2">
    <name type="scientific">Schistosoma curassoni</name>
    <dbReference type="NCBI Taxonomy" id="6186"/>
    <lineage>
        <taxon>Eukaryota</taxon>
        <taxon>Metazoa</taxon>
        <taxon>Spiralia</taxon>
        <taxon>Lophotrochozoa</taxon>
        <taxon>Platyhelminthes</taxon>
        <taxon>Trematoda</taxon>
        <taxon>Digenea</taxon>
        <taxon>Strigeidida</taxon>
        <taxon>Schistosomatoidea</taxon>
        <taxon>Schistosomatidae</taxon>
        <taxon>Schistosoma</taxon>
    </lineage>
</organism>
<keyword evidence="1" id="KW-0472">Membrane</keyword>
<evidence type="ECO:0000313" key="2">
    <source>
        <dbReference type="WBParaSite" id="SCUD_0000892401-mRNA-1"/>
    </source>
</evidence>
<feature type="transmembrane region" description="Helical" evidence="1">
    <location>
        <begin position="34"/>
        <end position="54"/>
    </location>
</feature>
<name>A0A183K1R1_9TREM</name>
<keyword evidence="1" id="KW-0812">Transmembrane</keyword>
<dbReference type="WBParaSite" id="SCUD_0000892401-mRNA-1">
    <property type="protein sequence ID" value="SCUD_0000892401-mRNA-1"/>
    <property type="gene ID" value="SCUD_0000892401"/>
</dbReference>
<evidence type="ECO:0000256" key="1">
    <source>
        <dbReference type="SAM" id="Phobius"/>
    </source>
</evidence>
<protein>
    <submittedName>
        <fullName evidence="2">Ovule protein</fullName>
    </submittedName>
</protein>
<dbReference type="AlphaFoldDB" id="A0A183K1R1"/>
<reference evidence="2" key="1">
    <citation type="submission" date="2016-06" db="UniProtKB">
        <authorList>
            <consortium name="WormBaseParasite"/>
        </authorList>
    </citation>
    <scope>IDENTIFICATION</scope>
</reference>
<sequence>MYITRMGKITNKKTVQHGNYIHKTVNKLYFSSEAFFQSFLVFFVSLLSLLLCLASDDEGRKVNASLG</sequence>
<accession>A0A183K1R1</accession>